<dbReference type="PROSITE" id="PS50893">
    <property type="entry name" value="ABC_TRANSPORTER_2"/>
    <property type="match status" value="1"/>
</dbReference>
<dbReference type="FunFam" id="3.40.50.300:FF:000425">
    <property type="entry name" value="Probable ABC transporter, ATP-binding subunit"/>
    <property type="match status" value="1"/>
</dbReference>
<dbReference type="InterPro" id="IPR003439">
    <property type="entry name" value="ABC_transporter-like_ATP-bd"/>
</dbReference>
<dbReference type="AlphaFoldDB" id="A0A0M7AF36"/>
<dbReference type="SUPFAM" id="SSF50331">
    <property type="entry name" value="MOP-like"/>
    <property type="match status" value="1"/>
</dbReference>
<dbReference type="InterPro" id="IPR008995">
    <property type="entry name" value="Mo/tungstate-bd_C_term_dom"/>
</dbReference>
<evidence type="ECO:0000259" key="5">
    <source>
        <dbReference type="PROSITE" id="PS50893"/>
    </source>
</evidence>
<dbReference type="GO" id="GO:0043190">
    <property type="term" value="C:ATP-binding cassette (ABC) transporter complex"/>
    <property type="evidence" value="ECO:0007669"/>
    <property type="project" value="InterPro"/>
</dbReference>
<dbReference type="InterPro" id="IPR027417">
    <property type="entry name" value="P-loop_NTPase"/>
</dbReference>
<dbReference type="RefSeq" id="WP_158510315.1">
    <property type="nucleotide sequence ID" value="NZ_CXWA01000006.1"/>
</dbReference>
<accession>A0A0M7AF36</accession>
<proteinExistence type="inferred from homology"/>
<dbReference type="STRING" id="311410.LA5095_00069"/>
<comment type="similarity">
    <text evidence="1">Belongs to the ABC transporter superfamily.</text>
</comment>
<gene>
    <name evidence="6" type="primary">potA_5</name>
    <name evidence="6" type="ORF">LA5096_03210</name>
</gene>
<evidence type="ECO:0000256" key="1">
    <source>
        <dbReference type="ARBA" id="ARBA00005417"/>
    </source>
</evidence>
<reference evidence="7" key="1">
    <citation type="submission" date="2015-07" db="EMBL/GenBank/DDBJ databases">
        <authorList>
            <person name="Rodrigo-Torres Lidia"/>
            <person name="Arahal R.David."/>
        </authorList>
    </citation>
    <scope>NUCLEOTIDE SEQUENCE [LARGE SCALE GENOMIC DNA]</scope>
    <source>
        <strain evidence="7">CECT 5096</strain>
    </source>
</reference>
<dbReference type="Gene3D" id="3.40.50.300">
    <property type="entry name" value="P-loop containing nucleotide triphosphate hydrolases"/>
    <property type="match status" value="1"/>
</dbReference>
<feature type="domain" description="ABC transporter" evidence="5">
    <location>
        <begin position="3"/>
        <end position="233"/>
    </location>
</feature>
<dbReference type="InterPro" id="IPR017871">
    <property type="entry name" value="ABC_transporter-like_CS"/>
</dbReference>
<dbReference type="GO" id="GO:0005524">
    <property type="term" value="F:ATP binding"/>
    <property type="evidence" value="ECO:0007669"/>
    <property type="project" value="UniProtKB-KW"/>
</dbReference>
<keyword evidence="7" id="KW-1185">Reference proteome</keyword>
<dbReference type="EC" id="3.6.3.31" evidence="6"/>
<keyword evidence="3" id="KW-0547">Nucleotide-binding</keyword>
<evidence type="ECO:0000256" key="4">
    <source>
        <dbReference type="ARBA" id="ARBA00022840"/>
    </source>
</evidence>
<dbReference type="Pfam" id="PF08402">
    <property type="entry name" value="TOBE_2"/>
    <property type="match status" value="1"/>
</dbReference>
<evidence type="ECO:0000256" key="3">
    <source>
        <dbReference type="ARBA" id="ARBA00022741"/>
    </source>
</evidence>
<dbReference type="EMBL" id="CXWC01000011">
    <property type="protein sequence ID" value="CTQ72363.1"/>
    <property type="molecule type" value="Genomic_DNA"/>
</dbReference>
<dbReference type="GO" id="GO:0022857">
    <property type="term" value="F:transmembrane transporter activity"/>
    <property type="evidence" value="ECO:0007669"/>
    <property type="project" value="InterPro"/>
</dbReference>
<name>A0A0M7AF36_9HYPH</name>
<dbReference type="InterPro" id="IPR013611">
    <property type="entry name" value="Transp-assoc_OB_typ2"/>
</dbReference>
<dbReference type="InterPro" id="IPR050093">
    <property type="entry name" value="ABC_SmlMolc_Importer"/>
</dbReference>
<keyword evidence="6" id="KW-0378">Hydrolase</keyword>
<organism evidence="6 7">
    <name type="scientific">Roseibium album</name>
    <dbReference type="NCBI Taxonomy" id="311410"/>
    <lineage>
        <taxon>Bacteria</taxon>
        <taxon>Pseudomonadati</taxon>
        <taxon>Pseudomonadota</taxon>
        <taxon>Alphaproteobacteria</taxon>
        <taxon>Hyphomicrobiales</taxon>
        <taxon>Stappiaceae</taxon>
        <taxon>Roseibium</taxon>
    </lineage>
</organism>
<dbReference type="PANTHER" id="PTHR42781">
    <property type="entry name" value="SPERMIDINE/PUTRESCINE IMPORT ATP-BINDING PROTEIN POTA"/>
    <property type="match status" value="1"/>
</dbReference>
<sequence>MDLILDELGKCYGSTWVLKQINLTIGSGAFFSLLGASGSGKTTLLKAIAGIEMPDQGRIVHGETDITSHPMEKRPFNTVFQGYALFPHMTVFDNVAFGLRVKGQRGGVLKKSVTEMIDRVGLSDRIHAFPAQLSGGQKQRVAIARVLVCEPRVILLDEPLSALDAVLRGQMQRFLKELHRDLGLTFVFVTHDQDEAISLSDRICILNQGRIEQVDTPDALYHAPRTTFVAEFIGLNNLFQMDDNGDTEFGRAATPHSGSNVLTIRPESVQVGETHARLKSRAVLTDRRFHGDNTLLTFRTATGREILVRRPGRGDTIELGEETILGFPDCDCTVIPGAGPR</sequence>
<dbReference type="GO" id="GO:0015697">
    <property type="term" value="P:quaternary ammonium group transport"/>
    <property type="evidence" value="ECO:0007669"/>
    <property type="project" value="UniProtKB-ARBA"/>
</dbReference>
<keyword evidence="4 6" id="KW-0067">ATP-binding</keyword>
<dbReference type="GO" id="GO:0016887">
    <property type="term" value="F:ATP hydrolysis activity"/>
    <property type="evidence" value="ECO:0007669"/>
    <property type="project" value="InterPro"/>
</dbReference>
<dbReference type="SUPFAM" id="SSF52540">
    <property type="entry name" value="P-loop containing nucleoside triphosphate hydrolases"/>
    <property type="match status" value="1"/>
</dbReference>
<dbReference type="Pfam" id="PF00005">
    <property type="entry name" value="ABC_tran"/>
    <property type="match status" value="1"/>
</dbReference>
<dbReference type="PANTHER" id="PTHR42781:SF4">
    <property type="entry name" value="SPERMIDINE_PUTRESCINE IMPORT ATP-BINDING PROTEIN POTA"/>
    <property type="match status" value="1"/>
</dbReference>
<evidence type="ECO:0000313" key="7">
    <source>
        <dbReference type="Proteomes" id="UP000049983"/>
    </source>
</evidence>
<evidence type="ECO:0000313" key="6">
    <source>
        <dbReference type="EMBL" id="CTQ72363.1"/>
    </source>
</evidence>
<protein>
    <submittedName>
        <fullName evidence="6">Spermidine/putrescine import ATP-binding protein PotA</fullName>
        <ecNumber evidence="6">3.6.3.31</ecNumber>
    </submittedName>
</protein>
<dbReference type="Proteomes" id="UP000049983">
    <property type="component" value="Unassembled WGS sequence"/>
</dbReference>
<dbReference type="GeneID" id="97670561"/>
<dbReference type="SMART" id="SM00382">
    <property type="entry name" value="AAA"/>
    <property type="match status" value="1"/>
</dbReference>
<dbReference type="InterPro" id="IPR003593">
    <property type="entry name" value="AAA+_ATPase"/>
</dbReference>
<keyword evidence="2" id="KW-0813">Transport</keyword>
<evidence type="ECO:0000256" key="2">
    <source>
        <dbReference type="ARBA" id="ARBA00022448"/>
    </source>
</evidence>
<dbReference type="PROSITE" id="PS00211">
    <property type="entry name" value="ABC_TRANSPORTER_1"/>
    <property type="match status" value="1"/>
</dbReference>